<feature type="domain" description="Protein kinase" evidence="7">
    <location>
        <begin position="4"/>
        <end position="129"/>
    </location>
</feature>
<dbReference type="OrthoDB" id="63265at2759"/>
<evidence type="ECO:0000256" key="4">
    <source>
        <dbReference type="ARBA" id="ARBA00022777"/>
    </source>
</evidence>
<dbReference type="InterPro" id="IPR000719">
    <property type="entry name" value="Prot_kinase_dom"/>
</dbReference>
<dbReference type="GO" id="GO:0005634">
    <property type="term" value="C:nucleus"/>
    <property type="evidence" value="ECO:0007669"/>
    <property type="project" value="TreeGrafter"/>
</dbReference>
<dbReference type="WBParaSite" id="HPLM_0001966501-mRNA-1">
    <property type="protein sequence ID" value="HPLM_0001966501-mRNA-1"/>
    <property type="gene ID" value="HPLM_0001966501"/>
</dbReference>
<dbReference type="SUPFAM" id="SSF56112">
    <property type="entry name" value="Protein kinase-like (PK-like)"/>
    <property type="match status" value="1"/>
</dbReference>
<evidence type="ECO:0000313" key="8">
    <source>
        <dbReference type="EMBL" id="VDO78513.1"/>
    </source>
</evidence>
<dbReference type="SMART" id="SM00220">
    <property type="entry name" value="S_TKc"/>
    <property type="match status" value="1"/>
</dbReference>
<evidence type="ECO:0000256" key="6">
    <source>
        <dbReference type="SAM" id="Phobius"/>
    </source>
</evidence>
<dbReference type="GO" id="GO:0005524">
    <property type="term" value="F:ATP binding"/>
    <property type="evidence" value="ECO:0007669"/>
    <property type="project" value="UniProtKB-KW"/>
</dbReference>
<dbReference type="PROSITE" id="PS50011">
    <property type="entry name" value="PROTEIN_KINASE_DOM"/>
    <property type="match status" value="1"/>
</dbReference>
<evidence type="ECO:0000313" key="10">
    <source>
        <dbReference type="WBParaSite" id="HPLM_0001966501-mRNA-1"/>
    </source>
</evidence>
<evidence type="ECO:0000256" key="1">
    <source>
        <dbReference type="ARBA" id="ARBA00022527"/>
    </source>
</evidence>
<evidence type="ECO:0000256" key="3">
    <source>
        <dbReference type="ARBA" id="ARBA00022741"/>
    </source>
</evidence>
<dbReference type="Proteomes" id="UP000268014">
    <property type="component" value="Unassembled WGS sequence"/>
</dbReference>
<feature type="transmembrane region" description="Helical" evidence="6">
    <location>
        <begin position="102"/>
        <end position="123"/>
    </location>
</feature>
<evidence type="ECO:0000256" key="2">
    <source>
        <dbReference type="ARBA" id="ARBA00022679"/>
    </source>
</evidence>
<gene>
    <name evidence="8" type="ORF">HPLM_LOCUS19657</name>
</gene>
<keyword evidence="9" id="KW-1185">Reference proteome</keyword>
<dbReference type="GO" id="GO:0004674">
    <property type="term" value="F:protein serine/threonine kinase activity"/>
    <property type="evidence" value="ECO:0007669"/>
    <property type="project" value="UniProtKB-KW"/>
</dbReference>
<evidence type="ECO:0000259" key="7">
    <source>
        <dbReference type="PROSITE" id="PS50011"/>
    </source>
</evidence>
<dbReference type="AlphaFoldDB" id="A0A0N4X5M3"/>
<evidence type="ECO:0000256" key="5">
    <source>
        <dbReference type="ARBA" id="ARBA00022840"/>
    </source>
</evidence>
<dbReference type="PANTHER" id="PTHR24056">
    <property type="entry name" value="CELL DIVISION PROTEIN KINASE"/>
    <property type="match status" value="1"/>
</dbReference>
<keyword evidence="6" id="KW-0812">Transmembrane</keyword>
<name>A0A0N4X5M3_HAEPC</name>
<keyword evidence="3" id="KW-0547">Nucleotide-binding</keyword>
<keyword evidence="5" id="KW-0067">ATP-binding</keyword>
<dbReference type="EMBL" id="UZAF01021488">
    <property type="protein sequence ID" value="VDO78513.1"/>
    <property type="molecule type" value="Genomic_DNA"/>
</dbReference>
<keyword evidence="6" id="KW-0472">Membrane</keyword>
<reference evidence="8 9" key="2">
    <citation type="submission" date="2018-11" db="EMBL/GenBank/DDBJ databases">
        <authorList>
            <consortium name="Pathogen Informatics"/>
        </authorList>
    </citation>
    <scope>NUCLEOTIDE SEQUENCE [LARGE SCALE GENOMIC DNA]</scope>
    <source>
        <strain evidence="8 9">MHpl1</strain>
    </source>
</reference>
<proteinExistence type="predicted"/>
<dbReference type="InterPro" id="IPR050108">
    <property type="entry name" value="CDK"/>
</dbReference>
<sequence length="129" mass="15034">MDRYEILRPAGQGAYGIVLRARIKESGKTVAIKKMTVTSRNRLQILRELCALRNLHHSKVLKLVDVFCSRDSLSLVTEFVPYHLNDIITDPGRPKDDRFLRFLCNSLFFDCLFYFILPSLLFYCNETSR</sequence>
<keyword evidence="4" id="KW-0418">Kinase</keyword>
<keyword evidence="2" id="KW-0808">Transferase</keyword>
<protein>
    <submittedName>
        <fullName evidence="10">Protein kinase domain-containing protein</fullName>
    </submittedName>
</protein>
<accession>A0A0N4X5M3</accession>
<dbReference type="PANTHER" id="PTHR24056:SF469">
    <property type="entry name" value="PROTEIN KINASE DOMAIN-CONTAINING PROTEIN"/>
    <property type="match status" value="1"/>
</dbReference>
<keyword evidence="1" id="KW-0723">Serine/threonine-protein kinase</keyword>
<dbReference type="OMA" id="HYVAEER"/>
<dbReference type="Gene3D" id="3.30.200.20">
    <property type="entry name" value="Phosphorylase Kinase, domain 1"/>
    <property type="match status" value="1"/>
</dbReference>
<keyword evidence="6" id="KW-1133">Transmembrane helix</keyword>
<organism evidence="10">
    <name type="scientific">Haemonchus placei</name>
    <name type="common">Barber's pole worm</name>
    <dbReference type="NCBI Taxonomy" id="6290"/>
    <lineage>
        <taxon>Eukaryota</taxon>
        <taxon>Metazoa</taxon>
        <taxon>Ecdysozoa</taxon>
        <taxon>Nematoda</taxon>
        <taxon>Chromadorea</taxon>
        <taxon>Rhabditida</taxon>
        <taxon>Rhabditina</taxon>
        <taxon>Rhabditomorpha</taxon>
        <taxon>Strongyloidea</taxon>
        <taxon>Trichostrongylidae</taxon>
        <taxon>Haemonchus</taxon>
    </lineage>
</organism>
<dbReference type="STRING" id="6290.A0A0N4X5M3"/>
<evidence type="ECO:0000313" key="9">
    <source>
        <dbReference type="Proteomes" id="UP000268014"/>
    </source>
</evidence>
<dbReference type="Pfam" id="PF00069">
    <property type="entry name" value="Pkinase"/>
    <property type="match status" value="1"/>
</dbReference>
<reference evidence="10" key="1">
    <citation type="submission" date="2017-02" db="UniProtKB">
        <authorList>
            <consortium name="WormBaseParasite"/>
        </authorList>
    </citation>
    <scope>IDENTIFICATION</scope>
</reference>
<dbReference type="InterPro" id="IPR011009">
    <property type="entry name" value="Kinase-like_dom_sf"/>
</dbReference>